<evidence type="ECO:0000256" key="2">
    <source>
        <dbReference type="SAM" id="Phobius"/>
    </source>
</evidence>
<dbReference type="AlphaFoldDB" id="A0A6G6J8B9"/>
<feature type="region of interest" description="Disordered" evidence="1">
    <location>
        <begin position="247"/>
        <end position="295"/>
    </location>
</feature>
<feature type="region of interest" description="Disordered" evidence="1">
    <location>
        <begin position="199"/>
        <end position="218"/>
    </location>
</feature>
<name>A0A6G6J8B9_PSENT</name>
<dbReference type="KEGG" id="pnt:G5B91_35190"/>
<keyword evidence="2" id="KW-0812">Transmembrane</keyword>
<sequence>MRKLFQIWLTLTIFSMAIYIPFYLFGNNALDAVEEVTPEDLIPFTGYRGQDDERIANAWRATGVDTSMELEDALDDNKLLSNVEIRYATEPQLVKASMASGLSVVEAVADAGDGLQLRLVFTVIPKRFLKSWAMVNGMLGMQITDGKHAYDMMDSLEDQVHLYALFEKSGRGGAESVERMKGRFKVLLAAEEERARAKQSEVAGVAQPTMPQPASRNGAAISTEEYLQGYEQQFNNADDEALAKAEAYHAAQEKAAQPQVSAPQQPSSVTPAADQAVGDGRTAGPATRPAQLTRAGNYGPDKIVIFLFDGKPAYCADEGIDGPNCHGDASSWIGAGTHEDHMDPGSSICIAGEPGCQLPQYFPADIRG</sequence>
<feature type="compositionally biased region" description="Low complexity" evidence="1">
    <location>
        <begin position="248"/>
        <end position="273"/>
    </location>
</feature>
<keyword evidence="2" id="KW-1133">Transmembrane helix</keyword>
<feature type="transmembrane region" description="Helical" evidence="2">
    <location>
        <begin position="7"/>
        <end position="26"/>
    </location>
</feature>
<dbReference type="RefSeq" id="WP_024764861.1">
    <property type="nucleotide sequence ID" value="NZ_CP049142.1"/>
</dbReference>
<gene>
    <name evidence="3" type="ORF">G5B91_35190</name>
</gene>
<geneLocation type="plasmid" evidence="4">
    <name>ppnihbp1_1</name>
</geneLocation>
<evidence type="ECO:0000313" key="4">
    <source>
        <dbReference type="Proteomes" id="UP000501063"/>
    </source>
</evidence>
<dbReference type="Proteomes" id="UP000501063">
    <property type="component" value="Plasmid pPniHBP1_1"/>
</dbReference>
<evidence type="ECO:0000256" key="1">
    <source>
        <dbReference type="SAM" id="MobiDB-lite"/>
    </source>
</evidence>
<reference evidence="3 4" key="1">
    <citation type="submission" date="2020-02" db="EMBL/GenBank/DDBJ databases">
        <title>Integrative conjugative elements (ICEs) and plasmids drive adaptation of Pseudomonas nitroreducens strain HBP1 to wastewater environment.</title>
        <authorList>
            <person name="Sentchilo V."/>
            <person name="Carraro N."/>
            <person name="Bertelli C."/>
            <person name="van der Meer J.R."/>
        </authorList>
    </citation>
    <scope>NUCLEOTIDE SEQUENCE [LARGE SCALE GENOMIC DNA]</scope>
    <source>
        <strain evidence="3 4">HBP1</strain>
        <plasmid evidence="4">ppnihbp1_1</plasmid>
    </source>
</reference>
<organism evidence="3 4">
    <name type="scientific">Pseudomonas nitroreducens</name>
    <dbReference type="NCBI Taxonomy" id="46680"/>
    <lineage>
        <taxon>Bacteria</taxon>
        <taxon>Pseudomonadati</taxon>
        <taxon>Pseudomonadota</taxon>
        <taxon>Gammaproteobacteria</taxon>
        <taxon>Pseudomonadales</taxon>
        <taxon>Pseudomonadaceae</taxon>
        <taxon>Pseudomonas</taxon>
    </lineage>
</organism>
<protein>
    <submittedName>
        <fullName evidence="3">Uncharacterized protein</fullName>
    </submittedName>
</protein>
<accession>A0A6G6J8B9</accession>
<proteinExistence type="predicted"/>
<keyword evidence="3" id="KW-0614">Plasmid</keyword>
<keyword evidence="2" id="KW-0472">Membrane</keyword>
<evidence type="ECO:0000313" key="3">
    <source>
        <dbReference type="EMBL" id="QIE91579.1"/>
    </source>
</evidence>
<dbReference type="EMBL" id="CP049142">
    <property type="protein sequence ID" value="QIE91579.1"/>
    <property type="molecule type" value="Genomic_DNA"/>
</dbReference>